<evidence type="ECO:0000256" key="4">
    <source>
        <dbReference type="ARBA" id="ARBA00022989"/>
    </source>
</evidence>
<keyword evidence="7" id="KW-0732">Signal</keyword>
<feature type="signal peptide" evidence="7">
    <location>
        <begin position="1"/>
        <end position="19"/>
    </location>
</feature>
<dbReference type="PANTHER" id="PTHR31548">
    <property type="entry name" value="CLARIN"/>
    <property type="match status" value="1"/>
</dbReference>
<feature type="transmembrane region" description="Helical" evidence="6">
    <location>
        <begin position="127"/>
        <end position="146"/>
    </location>
</feature>
<dbReference type="PANTHER" id="PTHR31548:SF1">
    <property type="entry name" value="LD47387P"/>
    <property type="match status" value="1"/>
</dbReference>
<organism evidence="8 9">
    <name type="scientific">Daphnia sinensis</name>
    <dbReference type="NCBI Taxonomy" id="1820382"/>
    <lineage>
        <taxon>Eukaryota</taxon>
        <taxon>Metazoa</taxon>
        <taxon>Ecdysozoa</taxon>
        <taxon>Arthropoda</taxon>
        <taxon>Crustacea</taxon>
        <taxon>Branchiopoda</taxon>
        <taxon>Diplostraca</taxon>
        <taxon>Cladocera</taxon>
        <taxon>Anomopoda</taxon>
        <taxon>Daphniidae</taxon>
        <taxon>Daphnia</taxon>
        <taxon>Daphnia similis group</taxon>
    </lineage>
</organism>
<dbReference type="Gene3D" id="1.20.140.150">
    <property type="match status" value="1"/>
</dbReference>
<dbReference type="InterPro" id="IPR026748">
    <property type="entry name" value="Clarin"/>
</dbReference>
<keyword evidence="3 6" id="KW-0812">Transmembrane</keyword>
<evidence type="ECO:0000313" key="9">
    <source>
        <dbReference type="Proteomes" id="UP000820818"/>
    </source>
</evidence>
<comment type="similarity">
    <text evidence="2">Belongs to the clarin family.</text>
</comment>
<accession>A0AAD5KR23</accession>
<sequence>MNLYKRGLIFATFLGCSLSAAFLAASVSTDSWVYADVKRVTNPFESDGHVFFGLFKGKRELNVGYGWRTYPLSVTEQLNGEFLNFGLWITTVTCVCVAIIFAIIGALMAIVNTTLTPVETIAGRIGLFIWNSLSIVFSLTAMIAWITQFCLRLSSNVLVQEDRDNHWTSEGRAYLGYSFWFVIGSALSHVANIILLVLVNADERRKYVKPLPTEKTNSAVLLY</sequence>
<comment type="caution">
    <text evidence="8">The sequence shown here is derived from an EMBL/GenBank/DDBJ whole genome shotgun (WGS) entry which is preliminary data.</text>
</comment>
<feature type="transmembrane region" description="Helical" evidence="6">
    <location>
        <begin position="85"/>
        <end position="115"/>
    </location>
</feature>
<dbReference type="GO" id="GO:0007605">
    <property type="term" value="P:sensory perception of sound"/>
    <property type="evidence" value="ECO:0007669"/>
    <property type="project" value="UniProtKB-ARBA"/>
</dbReference>
<evidence type="ECO:0000256" key="1">
    <source>
        <dbReference type="ARBA" id="ARBA00004141"/>
    </source>
</evidence>
<name>A0AAD5KR23_9CRUS</name>
<evidence type="ECO:0000256" key="7">
    <source>
        <dbReference type="SAM" id="SignalP"/>
    </source>
</evidence>
<dbReference type="EMBL" id="WJBH02000005">
    <property type="protein sequence ID" value="KAI9558522.1"/>
    <property type="molecule type" value="Genomic_DNA"/>
</dbReference>
<feature type="chain" id="PRO_5042163233" evidence="7">
    <location>
        <begin position="20"/>
        <end position="223"/>
    </location>
</feature>
<evidence type="ECO:0000256" key="6">
    <source>
        <dbReference type="SAM" id="Phobius"/>
    </source>
</evidence>
<evidence type="ECO:0000256" key="2">
    <source>
        <dbReference type="ARBA" id="ARBA00005787"/>
    </source>
</evidence>
<evidence type="ECO:0000313" key="8">
    <source>
        <dbReference type="EMBL" id="KAI9558522.1"/>
    </source>
</evidence>
<feature type="transmembrane region" description="Helical" evidence="6">
    <location>
        <begin position="177"/>
        <end position="199"/>
    </location>
</feature>
<keyword evidence="4 6" id="KW-1133">Transmembrane helix</keyword>
<dbReference type="GO" id="GO:0016020">
    <property type="term" value="C:membrane"/>
    <property type="evidence" value="ECO:0007669"/>
    <property type="project" value="UniProtKB-SubCell"/>
</dbReference>
<gene>
    <name evidence="8" type="ORF">GHT06_015309</name>
</gene>
<evidence type="ECO:0000256" key="5">
    <source>
        <dbReference type="ARBA" id="ARBA00023136"/>
    </source>
</evidence>
<comment type="subcellular location">
    <subcellularLocation>
        <location evidence="1">Membrane</location>
        <topology evidence="1">Multi-pass membrane protein</topology>
    </subcellularLocation>
</comment>
<dbReference type="AlphaFoldDB" id="A0AAD5KR23"/>
<keyword evidence="5 6" id="KW-0472">Membrane</keyword>
<keyword evidence="9" id="KW-1185">Reference proteome</keyword>
<dbReference type="Proteomes" id="UP000820818">
    <property type="component" value="Linkage Group LG5"/>
</dbReference>
<proteinExistence type="inferred from homology"/>
<evidence type="ECO:0000256" key="3">
    <source>
        <dbReference type="ARBA" id="ARBA00022692"/>
    </source>
</evidence>
<reference evidence="8 9" key="1">
    <citation type="submission" date="2022-05" db="EMBL/GenBank/DDBJ databases">
        <title>A multi-omics perspective on studying reproductive biology in Daphnia sinensis.</title>
        <authorList>
            <person name="Jia J."/>
        </authorList>
    </citation>
    <scope>NUCLEOTIDE SEQUENCE [LARGE SCALE GENOMIC DNA]</scope>
    <source>
        <strain evidence="8 9">WSL</strain>
    </source>
</reference>
<protein>
    <submittedName>
        <fullName evidence="8">Uncharacterized protein</fullName>
    </submittedName>
</protein>
<dbReference type="Pfam" id="PF25807">
    <property type="entry name" value="Clarin-2"/>
    <property type="match status" value="1"/>
</dbReference>